<dbReference type="AlphaFoldDB" id="A0A3S0NDL1"/>
<proteinExistence type="predicted"/>
<sequence>MLTNHYATLPIGATWSRLRDAAVGNYLPDFRRHEPTRPVQPLATSRRGADALERQAPLTSGPAPGGLGERRRPGWDP</sequence>
<organism evidence="2">
    <name type="scientific">Billgrantia gudaonensis</name>
    <dbReference type="NCBI Taxonomy" id="376427"/>
    <lineage>
        <taxon>Bacteria</taxon>
        <taxon>Pseudomonadati</taxon>
        <taxon>Pseudomonadota</taxon>
        <taxon>Gammaproteobacteria</taxon>
        <taxon>Oceanospirillales</taxon>
        <taxon>Halomonadaceae</taxon>
        <taxon>Billgrantia</taxon>
    </lineage>
</organism>
<gene>
    <name evidence="2" type="ORF">DSL92_08230</name>
</gene>
<feature type="compositionally biased region" description="Basic and acidic residues" evidence="1">
    <location>
        <begin position="68"/>
        <end position="77"/>
    </location>
</feature>
<dbReference type="EMBL" id="RXHI01000026">
    <property type="protein sequence ID" value="RUA22021.1"/>
    <property type="molecule type" value="Genomic_DNA"/>
</dbReference>
<evidence type="ECO:0000256" key="1">
    <source>
        <dbReference type="SAM" id="MobiDB-lite"/>
    </source>
</evidence>
<comment type="caution">
    <text evidence="2">The sequence shown here is derived from an EMBL/GenBank/DDBJ whole genome shotgun (WGS) entry which is preliminary data.</text>
</comment>
<feature type="region of interest" description="Disordered" evidence="1">
    <location>
        <begin position="27"/>
        <end position="77"/>
    </location>
</feature>
<evidence type="ECO:0000313" key="2">
    <source>
        <dbReference type="EMBL" id="RUA22021.1"/>
    </source>
</evidence>
<name>A0A3S0NDL1_9GAMM</name>
<reference evidence="2" key="1">
    <citation type="submission" date="2018-12" db="EMBL/GenBank/DDBJ databases">
        <authorList>
            <person name="Jadhav K."/>
            <person name="Kushwaha B."/>
            <person name="Jadhav I."/>
        </authorList>
    </citation>
    <scope>NUCLEOTIDE SEQUENCE [LARGE SCALE GENOMIC DNA]</scope>
    <source>
        <strain evidence="2">SBS 10</strain>
    </source>
</reference>
<accession>A0A3S0NDL1</accession>
<protein>
    <submittedName>
        <fullName evidence="2">Uncharacterized protein</fullName>
    </submittedName>
</protein>